<keyword evidence="2 5" id="KW-0812">Transmembrane</keyword>
<dbReference type="InterPro" id="IPR023380">
    <property type="entry name" value="DsbB-like_sf"/>
</dbReference>
<protein>
    <submittedName>
        <fullName evidence="6">Disulfide bond formation protein B</fullName>
    </submittedName>
</protein>
<keyword evidence="3 5" id="KW-1133">Transmembrane helix</keyword>
<keyword evidence="4 5" id="KW-0472">Membrane</keyword>
<evidence type="ECO:0000256" key="5">
    <source>
        <dbReference type="SAM" id="Phobius"/>
    </source>
</evidence>
<evidence type="ECO:0000313" key="6">
    <source>
        <dbReference type="EMBL" id="MFD2181690.1"/>
    </source>
</evidence>
<feature type="transmembrane region" description="Helical" evidence="5">
    <location>
        <begin position="143"/>
        <end position="162"/>
    </location>
</feature>
<sequence>MIDVSRLVRPSLVLGVIVVLGIGALGAAFAGERLLGAEPCILCLYQRIPYVVTALLAGSAAALPISAQARIRVIAACGVVFLLGAVLAFYSVGVEEHWWAGIPGCEGELPEGLALDRLQDRTTVWKATRPCDVDVWRLFGLSLAAYNSVLQAVASAGCLIAVRSMNRSLAR</sequence>
<feature type="transmembrane region" description="Helical" evidence="5">
    <location>
        <begin position="73"/>
        <end position="92"/>
    </location>
</feature>
<dbReference type="Pfam" id="PF02600">
    <property type="entry name" value="DsbB"/>
    <property type="match status" value="1"/>
</dbReference>
<dbReference type="RefSeq" id="WP_378476873.1">
    <property type="nucleotide sequence ID" value="NZ_JBHUIW010000004.1"/>
</dbReference>
<dbReference type="Gene3D" id="1.20.1550.10">
    <property type="entry name" value="DsbB-like"/>
    <property type="match status" value="1"/>
</dbReference>
<proteinExistence type="predicted"/>
<evidence type="ECO:0000256" key="2">
    <source>
        <dbReference type="ARBA" id="ARBA00022692"/>
    </source>
</evidence>
<comment type="subcellular location">
    <subcellularLocation>
        <location evidence="1">Membrane</location>
        <topology evidence="1">Multi-pass membrane protein</topology>
    </subcellularLocation>
</comment>
<feature type="transmembrane region" description="Helical" evidence="5">
    <location>
        <begin position="50"/>
        <end position="66"/>
    </location>
</feature>
<feature type="transmembrane region" description="Helical" evidence="5">
    <location>
        <begin position="12"/>
        <end position="30"/>
    </location>
</feature>
<dbReference type="InterPro" id="IPR003752">
    <property type="entry name" value="DiS_bond_form_DsbB/BdbC"/>
</dbReference>
<dbReference type="EMBL" id="JBHUIW010000004">
    <property type="protein sequence ID" value="MFD2181690.1"/>
    <property type="molecule type" value="Genomic_DNA"/>
</dbReference>
<evidence type="ECO:0000256" key="3">
    <source>
        <dbReference type="ARBA" id="ARBA00022989"/>
    </source>
</evidence>
<comment type="caution">
    <text evidence="6">The sequence shown here is derived from an EMBL/GenBank/DDBJ whole genome shotgun (WGS) entry which is preliminary data.</text>
</comment>
<name>A0ABW5AGS6_9BRAD</name>
<gene>
    <name evidence="6" type="ORF">ACFSOX_05955</name>
</gene>
<accession>A0ABW5AGS6</accession>
<evidence type="ECO:0000256" key="4">
    <source>
        <dbReference type="ARBA" id="ARBA00023136"/>
    </source>
</evidence>
<dbReference type="SUPFAM" id="SSF158442">
    <property type="entry name" value="DsbB-like"/>
    <property type="match status" value="1"/>
</dbReference>
<dbReference type="Proteomes" id="UP001597314">
    <property type="component" value="Unassembled WGS sequence"/>
</dbReference>
<reference evidence="7" key="1">
    <citation type="journal article" date="2019" name="Int. J. Syst. Evol. Microbiol.">
        <title>The Global Catalogue of Microorganisms (GCM) 10K type strain sequencing project: providing services to taxonomists for standard genome sequencing and annotation.</title>
        <authorList>
            <consortium name="The Broad Institute Genomics Platform"/>
            <consortium name="The Broad Institute Genome Sequencing Center for Infectious Disease"/>
            <person name="Wu L."/>
            <person name="Ma J."/>
        </authorList>
    </citation>
    <scope>NUCLEOTIDE SEQUENCE [LARGE SCALE GENOMIC DNA]</scope>
    <source>
        <strain evidence="7">CGMCC 1.6774</strain>
    </source>
</reference>
<evidence type="ECO:0000313" key="7">
    <source>
        <dbReference type="Proteomes" id="UP001597314"/>
    </source>
</evidence>
<evidence type="ECO:0000256" key="1">
    <source>
        <dbReference type="ARBA" id="ARBA00004141"/>
    </source>
</evidence>
<keyword evidence="7" id="KW-1185">Reference proteome</keyword>
<organism evidence="6 7">
    <name type="scientific">Rhodoplanes azumiensis</name>
    <dbReference type="NCBI Taxonomy" id="1897628"/>
    <lineage>
        <taxon>Bacteria</taxon>
        <taxon>Pseudomonadati</taxon>
        <taxon>Pseudomonadota</taxon>
        <taxon>Alphaproteobacteria</taxon>
        <taxon>Hyphomicrobiales</taxon>
        <taxon>Nitrobacteraceae</taxon>
        <taxon>Rhodoplanes</taxon>
    </lineage>
</organism>